<reference evidence="3 4" key="2">
    <citation type="journal article" date="2014" name="FEMS Microbiol. Lett.">
        <title>Draft genomic DNA sequence of the facultatively methylotrophic bacterium Acidomonas methanolica type strain MB58.</title>
        <authorList>
            <person name="Higashiura N."/>
            <person name="Hadano H."/>
            <person name="Hirakawa H."/>
            <person name="Matsutani M."/>
            <person name="Takabe S."/>
            <person name="Matsushita K."/>
            <person name="Azuma Y."/>
        </authorList>
    </citation>
    <scope>NUCLEOTIDE SEQUENCE [LARGE SCALE GENOMIC DNA]</scope>
    <source>
        <strain evidence="3 4">MB58</strain>
    </source>
</reference>
<keyword evidence="1" id="KW-0732">Signal</keyword>
<organism evidence="3 4">
    <name type="scientific">Acidomonas methanolica NBRC 104435</name>
    <dbReference type="NCBI Taxonomy" id="1231351"/>
    <lineage>
        <taxon>Bacteria</taxon>
        <taxon>Pseudomonadati</taxon>
        <taxon>Pseudomonadota</taxon>
        <taxon>Alphaproteobacteria</taxon>
        <taxon>Acetobacterales</taxon>
        <taxon>Acetobacteraceae</taxon>
        <taxon>Acidomonas</taxon>
    </lineage>
</organism>
<dbReference type="InterPro" id="IPR029052">
    <property type="entry name" value="Metallo-depent_PP-like"/>
</dbReference>
<reference evidence="4" key="1">
    <citation type="journal article" date="2014" name="FEMS Microbiol. Lett.">
        <title>Draft Genomic DNA Sequence of the Facultatively Methylotrophic Bacterium Acidomonas methanolica type strain MB58.</title>
        <authorList>
            <person name="Higashiura N."/>
            <person name="Hadano H."/>
            <person name="Hirakawa H."/>
            <person name="Matsutani M."/>
            <person name="Takabe S."/>
            <person name="Matsushita K."/>
            <person name="Azuma Y."/>
        </authorList>
    </citation>
    <scope>NUCLEOTIDE SEQUENCE [LARGE SCALE GENOMIC DNA]</scope>
    <source>
        <strain evidence="4">MB58</strain>
    </source>
</reference>
<keyword evidence="4" id="KW-1185">Reference proteome</keyword>
<dbReference type="InterPro" id="IPR004843">
    <property type="entry name" value="Calcineurin-like_PHP"/>
</dbReference>
<dbReference type="OrthoDB" id="9780884at2"/>
<dbReference type="EMBL" id="BAND01000085">
    <property type="protein sequence ID" value="GAJ29917.1"/>
    <property type="molecule type" value="Genomic_DNA"/>
</dbReference>
<dbReference type="InterPro" id="IPR051918">
    <property type="entry name" value="STPP_CPPED1"/>
</dbReference>
<name>A0A023D6X5_ACIMT</name>
<dbReference type="PROSITE" id="PS51318">
    <property type="entry name" value="TAT"/>
    <property type="match status" value="1"/>
</dbReference>
<dbReference type="InterPro" id="IPR006311">
    <property type="entry name" value="TAT_signal"/>
</dbReference>
<dbReference type="Proteomes" id="UP000019760">
    <property type="component" value="Unassembled WGS sequence"/>
</dbReference>
<comment type="caution">
    <text evidence="3">The sequence shown here is derived from an EMBL/GenBank/DDBJ whole genome shotgun (WGS) entry which is preliminary data.</text>
</comment>
<dbReference type="RefSeq" id="WP_042060296.1">
    <property type="nucleotide sequence ID" value="NZ_BAND01000085.1"/>
</dbReference>
<gene>
    <name evidence="3" type="ORF">Amme_085_045</name>
</gene>
<protein>
    <submittedName>
        <fullName evidence="3">Metallophosphoesterase</fullName>
    </submittedName>
</protein>
<evidence type="ECO:0000256" key="1">
    <source>
        <dbReference type="SAM" id="SignalP"/>
    </source>
</evidence>
<sequence length="314" mass="34353">MTVLRRRHFLSLGGATLLAANGAARADVPARPPLLAHEPFTFLFITDTHIQPELDAAKGCHMAFARARRINADFAIQGGDHVFDALGVNAGRANALMDLYRRTADDLSLPVHHTIGNHDCFGVYTKSGVAPTDPMYGKKYFEDQFGRLYYSFDHKGVHVVVLDSIGITAQRLYEGRIDAAQLDWLRRDLAALPSGMPVIVVTHIPLVTAVSAYLPPPKEPPPHPGALSVVNAWEVLPLFDTVNVIAVLQGHTHVLERVDWHGVPYITGGAVCGNWWHGTRLGAPEGFMVVNVADGKIATQYETYGFHSIDPKNT</sequence>
<dbReference type="Pfam" id="PF00149">
    <property type="entry name" value="Metallophos"/>
    <property type="match status" value="1"/>
</dbReference>
<dbReference type="AlphaFoldDB" id="A0A023D6X5"/>
<dbReference type="GO" id="GO:0016787">
    <property type="term" value="F:hydrolase activity"/>
    <property type="evidence" value="ECO:0007669"/>
    <property type="project" value="InterPro"/>
</dbReference>
<accession>A0A023D6X5</accession>
<dbReference type="PANTHER" id="PTHR43143">
    <property type="entry name" value="METALLOPHOSPHOESTERASE, CALCINEURIN SUPERFAMILY"/>
    <property type="match status" value="1"/>
</dbReference>
<evidence type="ECO:0000259" key="2">
    <source>
        <dbReference type="Pfam" id="PF00149"/>
    </source>
</evidence>
<evidence type="ECO:0000313" key="4">
    <source>
        <dbReference type="Proteomes" id="UP000019760"/>
    </source>
</evidence>
<feature type="domain" description="Calcineurin-like phosphoesterase" evidence="2">
    <location>
        <begin position="41"/>
        <end position="254"/>
    </location>
</feature>
<dbReference type="Gene3D" id="3.60.21.10">
    <property type="match status" value="1"/>
</dbReference>
<feature type="chain" id="PRO_5030001432" evidence="1">
    <location>
        <begin position="27"/>
        <end position="314"/>
    </location>
</feature>
<evidence type="ECO:0000313" key="3">
    <source>
        <dbReference type="EMBL" id="GAJ29917.1"/>
    </source>
</evidence>
<feature type="signal peptide" evidence="1">
    <location>
        <begin position="1"/>
        <end position="26"/>
    </location>
</feature>
<proteinExistence type="predicted"/>
<dbReference type="PANTHER" id="PTHR43143:SF1">
    <property type="entry name" value="SERINE_THREONINE-PROTEIN PHOSPHATASE CPPED1"/>
    <property type="match status" value="1"/>
</dbReference>
<dbReference type="SUPFAM" id="SSF56300">
    <property type="entry name" value="Metallo-dependent phosphatases"/>
    <property type="match status" value="1"/>
</dbReference>